<keyword evidence="2" id="KW-1185">Reference proteome</keyword>
<evidence type="ECO:0000313" key="1">
    <source>
        <dbReference type="EMBL" id="CAG8622193.1"/>
    </source>
</evidence>
<dbReference type="EMBL" id="CAJVQA010005509">
    <property type="protein sequence ID" value="CAG8622193.1"/>
    <property type="molecule type" value="Genomic_DNA"/>
</dbReference>
<sequence length="192" mass="22556">MEIMNLKDVDKTSTIERIMKTAETEKLVIIKTSEAEKLEIVKIKEAENQNAQWEIKKCKQSKLRTENMCSVRGALEFIRSKIWSNGNPSIFEEPFDKTLLRLSEDKKFMNFLQKTCDENHLRFNDVKRCIDGLYHTASKNFHGHQEITINAQSWSDNEILSLGAIFEYFQIQWKYYNAEGILDNYPYKISLS</sequence>
<reference evidence="1" key="1">
    <citation type="submission" date="2021-06" db="EMBL/GenBank/DDBJ databases">
        <authorList>
            <person name="Kallberg Y."/>
            <person name="Tangrot J."/>
            <person name="Rosling A."/>
        </authorList>
    </citation>
    <scope>NUCLEOTIDE SEQUENCE</scope>
    <source>
        <strain evidence="1">FL966</strain>
    </source>
</reference>
<name>A0A9N9GNS0_9GLOM</name>
<dbReference type="AlphaFoldDB" id="A0A9N9GNS0"/>
<comment type="caution">
    <text evidence="1">The sequence shown here is derived from an EMBL/GenBank/DDBJ whole genome shotgun (WGS) entry which is preliminary data.</text>
</comment>
<evidence type="ECO:0000313" key="2">
    <source>
        <dbReference type="Proteomes" id="UP000789759"/>
    </source>
</evidence>
<protein>
    <submittedName>
        <fullName evidence="1">24278_t:CDS:1</fullName>
    </submittedName>
</protein>
<organism evidence="1 2">
    <name type="scientific">Cetraspora pellucida</name>
    <dbReference type="NCBI Taxonomy" id="1433469"/>
    <lineage>
        <taxon>Eukaryota</taxon>
        <taxon>Fungi</taxon>
        <taxon>Fungi incertae sedis</taxon>
        <taxon>Mucoromycota</taxon>
        <taxon>Glomeromycotina</taxon>
        <taxon>Glomeromycetes</taxon>
        <taxon>Diversisporales</taxon>
        <taxon>Gigasporaceae</taxon>
        <taxon>Cetraspora</taxon>
    </lineage>
</organism>
<dbReference type="Proteomes" id="UP000789759">
    <property type="component" value="Unassembled WGS sequence"/>
</dbReference>
<accession>A0A9N9GNS0</accession>
<dbReference type="OrthoDB" id="2389680at2759"/>
<proteinExistence type="predicted"/>
<gene>
    <name evidence="1" type="ORF">CPELLU_LOCUS7979</name>
</gene>